<accession>A0A9P3GAN2</accession>
<dbReference type="EMBL" id="BPQB01000027">
    <property type="protein sequence ID" value="GJE92538.1"/>
    <property type="molecule type" value="Genomic_DNA"/>
</dbReference>
<gene>
    <name evidence="2" type="ORF">PsYK624_086930</name>
</gene>
<dbReference type="AlphaFoldDB" id="A0A9P3GAN2"/>
<comment type="caution">
    <text evidence="2">The sequence shown here is derived from an EMBL/GenBank/DDBJ whole genome shotgun (WGS) entry which is preliminary data.</text>
</comment>
<organism evidence="2 3">
    <name type="scientific">Phanerochaete sordida</name>
    <dbReference type="NCBI Taxonomy" id="48140"/>
    <lineage>
        <taxon>Eukaryota</taxon>
        <taxon>Fungi</taxon>
        <taxon>Dikarya</taxon>
        <taxon>Basidiomycota</taxon>
        <taxon>Agaricomycotina</taxon>
        <taxon>Agaricomycetes</taxon>
        <taxon>Polyporales</taxon>
        <taxon>Phanerochaetaceae</taxon>
        <taxon>Phanerochaete</taxon>
    </lineage>
</organism>
<sequence>MAAVLAATLVTRLALAMSPPEKSLTEHLEDIDSSIRFADALANALRGLMHAHPGFCTPEELNSVTKVLEQYVYMN</sequence>
<evidence type="ECO:0000256" key="1">
    <source>
        <dbReference type="SAM" id="SignalP"/>
    </source>
</evidence>
<dbReference type="Proteomes" id="UP000703269">
    <property type="component" value="Unassembled WGS sequence"/>
</dbReference>
<name>A0A9P3GAN2_9APHY</name>
<protein>
    <submittedName>
        <fullName evidence="2">Uncharacterized protein</fullName>
    </submittedName>
</protein>
<reference evidence="2 3" key="1">
    <citation type="submission" date="2021-08" db="EMBL/GenBank/DDBJ databases">
        <title>Draft Genome Sequence of Phanerochaete sordida strain YK-624.</title>
        <authorList>
            <person name="Mori T."/>
            <person name="Dohra H."/>
            <person name="Suzuki T."/>
            <person name="Kawagishi H."/>
            <person name="Hirai H."/>
        </authorList>
    </citation>
    <scope>NUCLEOTIDE SEQUENCE [LARGE SCALE GENOMIC DNA]</scope>
    <source>
        <strain evidence="2 3">YK-624</strain>
    </source>
</reference>
<feature type="signal peptide" evidence="1">
    <location>
        <begin position="1"/>
        <end position="16"/>
    </location>
</feature>
<proteinExistence type="predicted"/>
<evidence type="ECO:0000313" key="3">
    <source>
        <dbReference type="Proteomes" id="UP000703269"/>
    </source>
</evidence>
<feature type="chain" id="PRO_5040373437" evidence="1">
    <location>
        <begin position="17"/>
        <end position="75"/>
    </location>
</feature>
<keyword evidence="1" id="KW-0732">Signal</keyword>
<evidence type="ECO:0000313" key="2">
    <source>
        <dbReference type="EMBL" id="GJE92538.1"/>
    </source>
</evidence>
<keyword evidence="3" id="KW-1185">Reference proteome</keyword>